<dbReference type="Gene3D" id="1.25.40.10">
    <property type="entry name" value="Tetratricopeptide repeat domain"/>
    <property type="match status" value="3"/>
</dbReference>
<dbReference type="NCBIfam" id="TIGR00756">
    <property type="entry name" value="PPR"/>
    <property type="match status" value="6"/>
</dbReference>
<dbReference type="GO" id="GO:0009451">
    <property type="term" value="P:RNA modification"/>
    <property type="evidence" value="ECO:0007669"/>
    <property type="project" value="InterPro"/>
</dbReference>
<accession>A0A1U7Z3T7</accession>
<reference evidence="4" key="1">
    <citation type="submission" date="2025-08" db="UniProtKB">
        <authorList>
            <consortium name="RefSeq"/>
        </authorList>
    </citation>
    <scope>IDENTIFICATION</scope>
</reference>
<dbReference type="FunFam" id="1.25.40.10:FF:000436">
    <property type="entry name" value="Pentatricopeptide repeat-containing protein At5g39350 family"/>
    <property type="match status" value="1"/>
</dbReference>
<dbReference type="FunFam" id="1.25.40.10:FF:000090">
    <property type="entry name" value="Pentatricopeptide repeat-containing protein, chloroplastic"/>
    <property type="match status" value="1"/>
</dbReference>
<keyword evidence="3" id="KW-1185">Reference proteome</keyword>
<organism evidence="3 4">
    <name type="scientific">Nelumbo nucifera</name>
    <name type="common">Sacred lotus</name>
    <dbReference type="NCBI Taxonomy" id="4432"/>
    <lineage>
        <taxon>Eukaryota</taxon>
        <taxon>Viridiplantae</taxon>
        <taxon>Streptophyta</taxon>
        <taxon>Embryophyta</taxon>
        <taxon>Tracheophyta</taxon>
        <taxon>Spermatophyta</taxon>
        <taxon>Magnoliopsida</taxon>
        <taxon>Proteales</taxon>
        <taxon>Nelumbonaceae</taxon>
        <taxon>Nelumbo</taxon>
    </lineage>
</organism>
<dbReference type="Pfam" id="PF13041">
    <property type="entry name" value="PPR_2"/>
    <property type="match status" value="2"/>
</dbReference>
<keyword evidence="1" id="KW-0677">Repeat</keyword>
<dbReference type="FunFam" id="1.25.40.10:FF:000682">
    <property type="entry name" value="Pentatricopeptide repeat-containing protein At3g16610"/>
    <property type="match status" value="1"/>
</dbReference>
<evidence type="ECO:0000256" key="2">
    <source>
        <dbReference type="PROSITE-ProRule" id="PRU00708"/>
    </source>
</evidence>
<dbReference type="OrthoDB" id="1888055at2759"/>
<dbReference type="KEGG" id="nnu:104586410"/>
<proteinExistence type="predicted"/>
<dbReference type="InterPro" id="IPR046848">
    <property type="entry name" value="E_motif"/>
</dbReference>
<feature type="repeat" description="PPR" evidence="2">
    <location>
        <begin position="313"/>
        <end position="347"/>
    </location>
</feature>
<dbReference type="PROSITE" id="PS51375">
    <property type="entry name" value="PPR"/>
    <property type="match status" value="5"/>
</dbReference>
<feature type="repeat" description="PPR" evidence="2">
    <location>
        <begin position="212"/>
        <end position="246"/>
    </location>
</feature>
<dbReference type="AlphaFoldDB" id="A0A1U7Z3T7"/>
<dbReference type="InterPro" id="IPR002885">
    <property type="entry name" value="PPR_rpt"/>
</dbReference>
<dbReference type="InParanoid" id="A0A1U7Z3T7"/>
<sequence>MLKLKLGVAKRSFLFPRRLSVFCRLHQSLFTCFSFQSPHPNHHPISSSGRDPLSPISLSSDSTDPHTCHAFILKYGLEFNYSVATDLLLAYFINRRLYIALSLFGALFEGNIYSFNSTLKELSSAGLFENILHLYCLLRLSNSNADNFTYPYVLKACASLSAVEEGALVHSEILKCGFGSSMAVANSLIDMYSKCGSVQSARQVFDNMPRRNLVTWNCMISGYGWNGLPDVALDFCSSMKSEGMVLDKVGLKIVLPACGQLRALGLGKSVHAHVVVSGFSLDTVLVTAIMDMYAKCGSFDAAEKLFNEISCKDVVTWNAIITGYSQRGELERVIKLFHVMQIEGVAPSVVTVLIALQACADLGSFLAGSSIHGYIIRLGLSSEVSIESLLINMYSKCGRLNMAYQVFSWITNENVNSWTAIIHGLGMHGYGEAALMAFFKMLKKGMDPDAVSFLTVLSSCGHTGLIKEGFRIFDYMVRQFGIEPKMEHYVTMVDLMGRAGLIDEAFQFIGQMPMKPDINISGAFLGACRIHDDLKMAKLYSEQVVDLDMNGPTAGYYKLLLSIHASKEAWNEVLKLRSFMEDRGIHKISGCSTIEITVHS</sequence>
<dbReference type="GO" id="GO:0003723">
    <property type="term" value="F:RNA binding"/>
    <property type="evidence" value="ECO:0007669"/>
    <property type="project" value="InterPro"/>
</dbReference>
<feature type="repeat" description="PPR" evidence="2">
    <location>
        <begin position="449"/>
        <end position="484"/>
    </location>
</feature>
<dbReference type="eggNOG" id="KOG4197">
    <property type="taxonomic scope" value="Eukaryota"/>
</dbReference>
<protein>
    <submittedName>
        <fullName evidence="4">Pentatricopeptide repeat-containing protein DOT4, chloroplastic-like</fullName>
    </submittedName>
</protein>
<evidence type="ECO:0000313" key="3">
    <source>
        <dbReference type="Proteomes" id="UP000189703"/>
    </source>
</evidence>
<dbReference type="RefSeq" id="XP_010241944.1">
    <property type="nucleotide sequence ID" value="XM_010243642.1"/>
</dbReference>
<dbReference type="Proteomes" id="UP000189703">
    <property type="component" value="Unplaced"/>
</dbReference>
<name>A0A1U7Z3T7_NELNU</name>
<evidence type="ECO:0000313" key="4">
    <source>
        <dbReference type="RefSeq" id="XP_010241944.1"/>
    </source>
</evidence>
<dbReference type="InterPro" id="IPR011990">
    <property type="entry name" value="TPR-like_helical_dom_sf"/>
</dbReference>
<dbReference type="InterPro" id="IPR046960">
    <property type="entry name" value="PPR_At4g14850-like_plant"/>
</dbReference>
<dbReference type="Pfam" id="PF01535">
    <property type="entry name" value="PPR"/>
    <property type="match status" value="4"/>
</dbReference>
<gene>
    <name evidence="4" type="primary">LOC104586410</name>
</gene>
<dbReference type="PANTHER" id="PTHR47926">
    <property type="entry name" value="PENTATRICOPEPTIDE REPEAT-CONTAINING PROTEIN"/>
    <property type="match status" value="1"/>
</dbReference>
<dbReference type="OMA" id="ALMAFFK"/>
<feature type="repeat" description="PPR" evidence="2">
    <location>
        <begin position="414"/>
        <end position="448"/>
    </location>
</feature>
<evidence type="ECO:0000256" key="1">
    <source>
        <dbReference type="ARBA" id="ARBA00022737"/>
    </source>
</evidence>
<feature type="repeat" description="PPR" evidence="2">
    <location>
        <begin position="181"/>
        <end position="211"/>
    </location>
</feature>
<dbReference type="Pfam" id="PF20431">
    <property type="entry name" value="E_motif"/>
    <property type="match status" value="1"/>
</dbReference>
<dbReference type="GeneID" id="104586410"/>